<dbReference type="Proteomes" id="UP001519460">
    <property type="component" value="Unassembled WGS sequence"/>
</dbReference>
<evidence type="ECO:0000313" key="2">
    <source>
        <dbReference type="EMBL" id="KAK7485160.1"/>
    </source>
</evidence>
<protein>
    <submittedName>
        <fullName evidence="2">Uncharacterized protein</fullName>
    </submittedName>
</protein>
<gene>
    <name evidence="2" type="ORF">BaRGS_00023570</name>
</gene>
<evidence type="ECO:0000313" key="3">
    <source>
        <dbReference type="Proteomes" id="UP001519460"/>
    </source>
</evidence>
<sequence>NEVPGSVVAAAAVAQGKRGLCGAGTGHHNDWLQNQTGSCWGGEVVKAADRRPLQRAFRFISPDHRTDTTGSQLQDVAAVSLAYTFRLVSVAVYLLKSRETQEALKTRKLKTFTSDRLIPWCLWLFTSSSREKLLIGDDQFQNDPAGNIIATDDEKMSMSATHRILMIAGSSPVVVRHAVLIPAPWPLSAPSPVPDSIFCKTNLSRLGIAYGIANGHILQDSFCKTICRVGLAHGHILQDSFCKTICRVGFAHGHILQDSFCKTICRVGLAHGHILQDSFCKTICRVGLAYGHILQDSFCKTICRVGFAHGHILQDSFCKTICRVGEPRSVRTPTLSRRLRVSNVAVSCSRHVGYVQKPQKKTEAGQEVWSPRFVSITQLDVDKPEADAEPRGKKKRRGSSQSLPLHRPAIALPFVSAFAARYTANI</sequence>
<feature type="non-terminal residue" evidence="2">
    <location>
        <position position="1"/>
    </location>
</feature>
<feature type="non-terminal residue" evidence="2">
    <location>
        <position position="426"/>
    </location>
</feature>
<dbReference type="EMBL" id="JACVVK020000198">
    <property type="protein sequence ID" value="KAK7485160.1"/>
    <property type="molecule type" value="Genomic_DNA"/>
</dbReference>
<keyword evidence="3" id="KW-1185">Reference proteome</keyword>
<feature type="region of interest" description="Disordered" evidence="1">
    <location>
        <begin position="383"/>
        <end position="402"/>
    </location>
</feature>
<comment type="caution">
    <text evidence="2">The sequence shown here is derived from an EMBL/GenBank/DDBJ whole genome shotgun (WGS) entry which is preliminary data.</text>
</comment>
<dbReference type="AlphaFoldDB" id="A0ABD0KDF9"/>
<reference evidence="2 3" key="1">
    <citation type="journal article" date="2023" name="Sci. Data">
        <title>Genome assembly of the Korean intertidal mud-creeper Batillaria attramentaria.</title>
        <authorList>
            <person name="Patra A.K."/>
            <person name="Ho P.T."/>
            <person name="Jun S."/>
            <person name="Lee S.J."/>
            <person name="Kim Y."/>
            <person name="Won Y.J."/>
        </authorList>
    </citation>
    <scope>NUCLEOTIDE SEQUENCE [LARGE SCALE GENOMIC DNA]</scope>
    <source>
        <strain evidence="2">Wonlab-2016</strain>
    </source>
</reference>
<accession>A0ABD0KDF9</accession>
<name>A0ABD0KDF9_9CAEN</name>
<evidence type="ECO:0000256" key="1">
    <source>
        <dbReference type="SAM" id="MobiDB-lite"/>
    </source>
</evidence>
<proteinExistence type="predicted"/>
<organism evidence="2 3">
    <name type="scientific">Batillaria attramentaria</name>
    <dbReference type="NCBI Taxonomy" id="370345"/>
    <lineage>
        <taxon>Eukaryota</taxon>
        <taxon>Metazoa</taxon>
        <taxon>Spiralia</taxon>
        <taxon>Lophotrochozoa</taxon>
        <taxon>Mollusca</taxon>
        <taxon>Gastropoda</taxon>
        <taxon>Caenogastropoda</taxon>
        <taxon>Sorbeoconcha</taxon>
        <taxon>Cerithioidea</taxon>
        <taxon>Batillariidae</taxon>
        <taxon>Batillaria</taxon>
    </lineage>
</organism>